<protein>
    <submittedName>
        <fullName evidence="2">Uncharacterized protein</fullName>
    </submittedName>
</protein>
<dbReference type="Proteomes" id="UP000440732">
    <property type="component" value="Unassembled WGS sequence"/>
</dbReference>
<evidence type="ECO:0000313" key="2">
    <source>
        <dbReference type="EMBL" id="KAE9069453.1"/>
    </source>
</evidence>
<feature type="non-terminal residue" evidence="2">
    <location>
        <position position="66"/>
    </location>
</feature>
<proteinExistence type="predicted"/>
<feature type="compositionally biased region" description="Low complexity" evidence="1">
    <location>
        <begin position="31"/>
        <end position="42"/>
    </location>
</feature>
<evidence type="ECO:0000256" key="1">
    <source>
        <dbReference type="SAM" id="MobiDB-lite"/>
    </source>
</evidence>
<dbReference type="AlphaFoldDB" id="A0A6A3Q664"/>
<organism evidence="2 3">
    <name type="scientific">Phytophthora fragariae</name>
    <dbReference type="NCBI Taxonomy" id="53985"/>
    <lineage>
        <taxon>Eukaryota</taxon>
        <taxon>Sar</taxon>
        <taxon>Stramenopiles</taxon>
        <taxon>Oomycota</taxon>
        <taxon>Peronosporomycetes</taxon>
        <taxon>Peronosporales</taxon>
        <taxon>Peronosporaceae</taxon>
        <taxon>Phytophthora</taxon>
    </lineage>
</organism>
<feature type="region of interest" description="Disordered" evidence="1">
    <location>
        <begin position="1"/>
        <end position="66"/>
    </location>
</feature>
<gene>
    <name evidence="2" type="ORF">PF006_g29573</name>
</gene>
<comment type="caution">
    <text evidence="2">The sequence shown here is derived from an EMBL/GenBank/DDBJ whole genome shotgun (WGS) entry which is preliminary data.</text>
</comment>
<reference evidence="2 3" key="1">
    <citation type="submission" date="2018-08" db="EMBL/GenBank/DDBJ databases">
        <title>Genomic investigation of the strawberry pathogen Phytophthora fragariae indicates pathogenicity is determined by transcriptional variation in three key races.</title>
        <authorList>
            <person name="Adams T.M."/>
            <person name="Armitage A.D."/>
            <person name="Sobczyk M.K."/>
            <person name="Bates H.J."/>
            <person name="Dunwell J.M."/>
            <person name="Nellist C.F."/>
            <person name="Harrison R.J."/>
        </authorList>
    </citation>
    <scope>NUCLEOTIDE SEQUENCE [LARGE SCALE GENOMIC DNA]</scope>
    <source>
        <strain evidence="2 3">NOV-5</strain>
    </source>
</reference>
<dbReference type="EMBL" id="QXGA01005026">
    <property type="protein sequence ID" value="KAE9069453.1"/>
    <property type="molecule type" value="Genomic_DNA"/>
</dbReference>
<evidence type="ECO:0000313" key="3">
    <source>
        <dbReference type="Proteomes" id="UP000440732"/>
    </source>
</evidence>
<sequence>MKMAAEGEVDQTAKSAKRAPKSPVADKPAVRRTTAEAATAGRQQRPAQLIRGGDGQPTTAAGPVVN</sequence>
<accession>A0A6A3Q664</accession>
<name>A0A6A3Q664_9STRA</name>